<dbReference type="PANTHER" id="PTHR31240:SF0">
    <property type="entry name" value="MATERNAL EFFECT EMBRYO ARREST 18"/>
    <property type="match status" value="1"/>
</dbReference>
<dbReference type="Pfam" id="PF01933">
    <property type="entry name" value="CofD"/>
    <property type="match status" value="1"/>
</dbReference>
<dbReference type="OrthoDB" id="10267139at2759"/>
<dbReference type="InParanoid" id="A0A409VMC4"/>
<feature type="region of interest" description="Disordered" evidence="1">
    <location>
        <begin position="1"/>
        <end position="26"/>
    </location>
</feature>
<name>A0A409VMC4_PSICY</name>
<dbReference type="PANTHER" id="PTHR31240">
    <property type="entry name" value="MATERNAL EFFECT EMBRYO ARREST 18"/>
    <property type="match status" value="1"/>
</dbReference>
<dbReference type="STRING" id="93625.A0A409VMC4"/>
<organism evidence="2 3">
    <name type="scientific">Psilocybe cyanescens</name>
    <dbReference type="NCBI Taxonomy" id="93625"/>
    <lineage>
        <taxon>Eukaryota</taxon>
        <taxon>Fungi</taxon>
        <taxon>Dikarya</taxon>
        <taxon>Basidiomycota</taxon>
        <taxon>Agaricomycotina</taxon>
        <taxon>Agaricomycetes</taxon>
        <taxon>Agaricomycetidae</taxon>
        <taxon>Agaricales</taxon>
        <taxon>Agaricineae</taxon>
        <taxon>Strophariaceae</taxon>
        <taxon>Psilocybe</taxon>
    </lineage>
</organism>
<dbReference type="EMBL" id="NHYD01003974">
    <property type="protein sequence ID" value="PPQ67393.1"/>
    <property type="molecule type" value="Genomic_DNA"/>
</dbReference>
<keyword evidence="3" id="KW-1185">Reference proteome</keyword>
<reference evidence="2 3" key="1">
    <citation type="journal article" date="2018" name="Evol. Lett.">
        <title>Horizontal gene cluster transfer increased hallucinogenic mushroom diversity.</title>
        <authorList>
            <person name="Reynolds H.T."/>
            <person name="Vijayakumar V."/>
            <person name="Gluck-Thaler E."/>
            <person name="Korotkin H.B."/>
            <person name="Matheny P.B."/>
            <person name="Slot J.C."/>
        </authorList>
    </citation>
    <scope>NUCLEOTIDE SEQUENCE [LARGE SCALE GENOMIC DNA]</scope>
    <source>
        <strain evidence="2 3">2631</strain>
    </source>
</reference>
<dbReference type="Proteomes" id="UP000283269">
    <property type="component" value="Unassembled WGS sequence"/>
</dbReference>
<evidence type="ECO:0000313" key="2">
    <source>
        <dbReference type="EMBL" id="PPQ67393.1"/>
    </source>
</evidence>
<dbReference type="InterPro" id="IPR002882">
    <property type="entry name" value="CofD"/>
</dbReference>
<evidence type="ECO:0000313" key="3">
    <source>
        <dbReference type="Proteomes" id="UP000283269"/>
    </source>
</evidence>
<accession>A0A409VMC4</accession>
<dbReference type="AlphaFoldDB" id="A0A409VMC4"/>
<dbReference type="GO" id="GO:0043743">
    <property type="term" value="F:LPPG:FO 2-phospho-L-lactate transferase activity"/>
    <property type="evidence" value="ECO:0007669"/>
    <property type="project" value="InterPro"/>
</dbReference>
<dbReference type="SUPFAM" id="SSF142338">
    <property type="entry name" value="CofD-like"/>
    <property type="match status" value="1"/>
</dbReference>
<dbReference type="InterPro" id="IPR038136">
    <property type="entry name" value="CofD-like_dom_sf"/>
</dbReference>
<gene>
    <name evidence="2" type="ORF">CVT25_005972</name>
</gene>
<comment type="caution">
    <text evidence="2">The sequence shown here is derived from an EMBL/GenBank/DDBJ whole genome shotgun (WGS) entry which is preliminary data.</text>
</comment>
<proteinExistence type="predicted"/>
<evidence type="ECO:0000256" key="1">
    <source>
        <dbReference type="SAM" id="MobiDB-lite"/>
    </source>
</evidence>
<dbReference type="Gene3D" id="3.40.50.10680">
    <property type="entry name" value="CofD-like domains"/>
    <property type="match status" value="1"/>
</dbReference>
<protein>
    <submittedName>
        <fullName evidence="2">Uncharacterized protein</fullName>
    </submittedName>
</protein>
<sequence length="353" mass="38396">MDDRDHSQALTVPHSDSPGSSVFDLPIQATNPSLANGLGVSEPQKSFPSGIVQNDLDTSPGETSFLVISGGTGGNAICSAFRNVCYVLPVSDDGGSSSEIIRVLGGPSVGDIRSRLIRLIPYAASSSPLDAIRRLLAYRLPSQSSQRDAREEWRDIVEGKSRLWKGIPTDRKETIRGFLVYFESELLKRAHKNFDFRNGRKANILPVIVTNHIVTIAAELEDGEHLVGQCEISHPMVSTEPVNFQTPDDDSPAPDGIGEYVSPRQNVMFESVAKETHEPLPSRISTYGLGGANTTYPISAFITDLVYLKGTKVPVDVKRITLMGVRCREFDGAARFDADTVAHAMKEVWAGVS</sequence>